<dbReference type="GO" id="GO:0048487">
    <property type="term" value="F:beta-tubulin binding"/>
    <property type="evidence" value="ECO:0007669"/>
    <property type="project" value="InterPro"/>
</dbReference>
<reference evidence="2" key="1">
    <citation type="journal article" date="2014" name="PLoS ONE">
        <title>Transcriptome-Based Identification of ABC Transporters in the Western Tarnished Plant Bug Lygus hesperus.</title>
        <authorList>
            <person name="Hull J.J."/>
            <person name="Chaney K."/>
            <person name="Geib S.M."/>
            <person name="Fabrick J.A."/>
            <person name="Brent C.S."/>
            <person name="Walsh D."/>
            <person name="Lavine L.C."/>
        </authorList>
    </citation>
    <scope>NUCLEOTIDE SEQUENCE</scope>
</reference>
<dbReference type="InterPro" id="IPR036126">
    <property type="entry name" value="TBCA_sf"/>
</dbReference>
<dbReference type="Gene3D" id="1.20.58.90">
    <property type="match status" value="1"/>
</dbReference>
<proteinExistence type="predicted"/>
<dbReference type="GO" id="GO:0007021">
    <property type="term" value="P:tubulin complex assembly"/>
    <property type="evidence" value="ECO:0007669"/>
    <property type="project" value="InterPro"/>
</dbReference>
<gene>
    <name evidence="2" type="primary">gammaCop_0</name>
    <name evidence="2" type="ORF">CM83_99964</name>
</gene>
<name>A0A0A9WL27_LYGHE</name>
<reference evidence="2" key="2">
    <citation type="submission" date="2014-07" db="EMBL/GenBank/DDBJ databases">
        <authorList>
            <person name="Hull J."/>
        </authorList>
    </citation>
    <scope>NUCLEOTIDE SEQUENCE</scope>
</reference>
<dbReference type="EMBL" id="GBHO01034472">
    <property type="protein sequence ID" value="JAG09132.1"/>
    <property type="molecule type" value="Transcribed_RNA"/>
</dbReference>
<evidence type="ECO:0000256" key="1">
    <source>
        <dbReference type="SAM" id="MobiDB-lite"/>
    </source>
</evidence>
<accession>A0A0A9WL27</accession>
<evidence type="ECO:0000313" key="2">
    <source>
        <dbReference type="EMBL" id="JAG09132.1"/>
    </source>
</evidence>
<feature type="region of interest" description="Disordered" evidence="1">
    <location>
        <begin position="225"/>
        <end position="249"/>
    </location>
</feature>
<protein>
    <submittedName>
        <fullName evidence="2">Coatomer subunit gamma</fullName>
    </submittedName>
</protein>
<dbReference type="AlphaFoldDB" id="A0A0A9WL27"/>
<organism evidence="2">
    <name type="scientific">Lygus hesperus</name>
    <name type="common">Western plant bug</name>
    <dbReference type="NCBI Taxonomy" id="30085"/>
    <lineage>
        <taxon>Eukaryota</taxon>
        <taxon>Metazoa</taxon>
        <taxon>Ecdysozoa</taxon>
        <taxon>Arthropoda</taxon>
        <taxon>Hexapoda</taxon>
        <taxon>Insecta</taxon>
        <taxon>Pterygota</taxon>
        <taxon>Neoptera</taxon>
        <taxon>Paraneoptera</taxon>
        <taxon>Hemiptera</taxon>
        <taxon>Heteroptera</taxon>
        <taxon>Panheteroptera</taxon>
        <taxon>Cimicomorpha</taxon>
        <taxon>Miridae</taxon>
        <taxon>Mirini</taxon>
        <taxon>Lygus</taxon>
    </lineage>
</organism>
<dbReference type="SUPFAM" id="SSF46988">
    <property type="entry name" value="Tubulin chaperone cofactor A"/>
    <property type="match status" value="1"/>
</dbReference>
<evidence type="ECO:0000313" key="3">
    <source>
        <dbReference type="EMBL" id="JAG54835.1"/>
    </source>
</evidence>
<dbReference type="EMBL" id="GBRD01010989">
    <property type="protein sequence ID" value="JAG54835.1"/>
    <property type="molecule type" value="Transcribed_RNA"/>
</dbReference>
<reference evidence="3" key="3">
    <citation type="submission" date="2014-09" db="EMBL/GenBank/DDBJ databases">
        <authorList>
            <person name="Magalhaes I.L.F."/>
            <person name="Oliveira U."/>
            <person name="Santos F.R."/>
            <person name="Vidigal T.H.D.A."/>
            <person name="Brescovit A.D."/>
            <person name="Santos A.J."/>
        </authorList>
    </citation>
    <scope>NUCLEOTIDE SEQUENCE</scope>
</reference>
<dbReference type="GO" id="GO:0007023">
    <property type="term" value="P:post-chaperonin tubulin folding pathway"/>
    <property type="evidence" value="ECO:0007669"/>
    <property type="project" value="InterPro"/>
</dbReference>
<sequence>MKKVQELGKQPKMNIMSPALKPEEIEELATRLSTLISMLKSCTKEKSLVSKTVVEHREAFRMYTSEEYKTKHELSAARMSALLSESRAALKDCNDRLSKVYNALQDAVSSSIGIKYRKEYKEACKLLQDAKQYLRMATSSSESRPASVRNIFSDQDSMASAAPEEIVQLVVRFPDLKAKDLKDLQTDSDSEIKTVDMHLEENENTEEIIAEPQIQAIGLLEKECSDKEQTEQSDERNETCVKKVDVAEN</sequence>